<name>A0A4R2N799_9PAST</name>
<keyword evidence="2" id="KW-1185">Reference proteome</keyword>
<reference evidence="1 2" key="1">
    <citation type="submission" date="2019-03" db="EMBL/GenBank/DDBJ databases">
        <title>Genomic Encyclopedia of Type Strains, Phase IV (KMG-IV): sequencing the most valuable type-strain genomes for metagenomic binning, comparative biology and taxonomic classification.</title>
        <authorList>
            <person name="Goeker M."/>
        </authorList>
    </citation>
    <scope>NUCLEOTIDE SEQUENCE [LARGE SCALE GENOMIC DNA]</scope>
    <source>
        <strain evidence="1 2">DSM 16380</strain>
    </source>
</reference>
<dbReference type="RefSeq" id="WP_132501684.1">
    <property type="nucleotide sequence ID" value="NZ_LVXA01000001.1"/>
</dbReference>
<gene>
    <name evidence="1" type="ORF">EV693_11068</name>
</gene>
<organism evidence="1 2">
    <name type="scientific">Nicoletella semolina</name>
    <dbReference type="NCBI Taxonomy" id="271160"/>
    <lineage>
        <taxon>Bacteria</taxon>
        <taxon>Pseudomonadati</taxon>
        <taxon>Pseudomonadota</taxon>
        <taxon>Gammaproteobacteria</taxon>
        <taxon>Pasteurellales</taxon>
        <taxon>Pasteurellaceae</taxon>
        <taxon>Nicoletella</taxon>
    </lineage>
</organism>
<dbReference type="OrthoDB" id="7064722at2"/>
<accession>A0A4R2N799</accession>
<evidence type="ECO:0000313" key="1">
    <source>
        <dbReference type="EMBL" id="TCP16688.1"/>
    </source>
</evidence>
<dbReference type="GO" id="GO:0002143">
    <property type="term" value="P:tRNA wobble position uridine thiolation"/>
    <property type="evidence" value="ECO:0007669"/>
    <property type="project" value="InterPro"/>
</dbReference>
<dbReference type="GO" id="GO:0005737">
    <property type="term" value="C:cytoplasm"/>
    <property type="evidence" value="ECO:0007669"/>
    <property type="project" value="InterPro"/>
</dbReference>
<evidence type="ECO:0000313" key="2">
    <source>
        <dbReference type="Proteomes" id="UP000295537"/>
    </source>
</evidence>
<dbReference type="InterPro" id="IPR007215">
    <property type="entry name" value="Sulphur_relay_TusB/DsrH"/>
</dbReference>
<proteinExistence type="predicted"/>
<dbReference type="AlphaFoldDB" id="A0A4R2N799"/>
<dbReference type="EMBL" id="SLXJ01000010">
    <property type="protein sequence ID" value="TCP16688.1"/>
    <property type="molecule type" value="Genomic_DNA"/>
</dbReference>
<dbReference type="Pfam" id="PF04077">
    <property type="entry name" value="DsrH"/>
    <property type="match status" value="1"/>
</dbReference>
<dbReference type="SUPFAM" id="SSF75169">
    <property type="entry name" value="DsrEFH-like"/>
    <property type="match status" value="1"/>
</dbReference>
<dbReference type="Proteomes" id="UP000295537">
    <property type="component" value="Unassembled WGS sequence"/>
</dbReference>
<comment type="caution">
    <text evidence="1">The sequence shown here is derived from an EMBL/GenBank/DDBJ whole genome shotgun (WGS) entry which is preliminary data.</text>
</comment>
<dbReference type="Gene3D" id="3.40.1260.10">
    <property type="entry name" value="DsrEFH-like"/>
    <property type="match status" value="1"/>
</dbReference>
<protein>
    <submittedName>
        <fullName evidence="1">tRNA 2-thiouridine synthesizing protein B</fullName>
    </submittedName>
</protein>
<sequence length="92" mass="10733">MLYTFSKAYYDWHELQAILDNVNPEDCIVLWQDGVLQAVKYPEIFANLPVYLLANDVMARGLCSHPAIKDYPKLSLKEFVEFTVRFFPQFAL</sequence>
<dbReference type="InterPro" id="IPR027396">
    <property type="entry name" value="DsrEFH-like"/>
</dbReference>